<dbReference type="AlphaFoldDB" id="A0A3G9IB97"/>
<gene>
    <name evidence="1" type="ORF">Back2_03640</name>
</gene>
<dbReference type="OrthoDB" id="3775134at2"/>
<accession>A0A3G9IB97</accession>
<organism evidence="1 2">
    <name type="scientific">Nocardioides baekrokdamisoli</name>
    <dbReference type="NCBI Taxonomy" id="1804624"/>
    <lineage>
        <taxon>Bacteria</taxon>
        <taxon>Bacillati</taxon>
        <taxon>Actinomycetota</taxon>
        <taxon>Actinomycetes</taxon>
        <taxon>Propionibacteriales</taxon>
        <taxon>Nocardioidaceae</taxon>
        <taxon>Nocardioides</taxon>
    </lineage>
</organism>
<dbReference type="KEGG" id="nbe:Back2_03640"/>
<keyword evidence="2" id="KW-1185">Reference proteome</keyword>
<name>A0A3G9IB97_9ACTN</name>
<reference evidence="1 2" key="1">
    <citation type="submission" date="2018-11" db="EMBL/GenBank/DDBJ databases">
        <title>Complete genome sequence of Nocardioides baekrokdamisoli strain KCTC 39748.</title>
        <authorList>
            <person name="Kang S.W."/>
            <person name="Lee K.C."/>
            <person name="Kim K.K."/>
            <person name="Kim J.S."/>
            <person name="Kim D.S."/>
            <person name="Ko S.H."/>
            <person name="Yang S.H."/>
            <person name="Shin Y.K."/>
            <person name="Lee J.S."/>
        </authorList>
    </citation>
    <scope>NUCLEOTIDE SEQUENCE [LARGE SCALE GENOMIC DNA]</scope>
    <source>
        <strain evidence="1 2">KCTC 39748</strain>
    </source>
</reference>
<dbReference type="Proteomes" id="UP000271573">
    <property type="component" value="Chromosome"/>
</dbReference>
<dbReference type="EMBL" id="AP019307">
    <property type="protein sequence ID" value="BBH16077.1"/>
    <property type="molecule type" value="Genomic_DNA"/>
</dbReference>
<dbReference type="RefSeq" id="WP_125566224.1">
    <property type="nucleotide sequence ID" value="NZ_AP019307.1"/>
</dbReference>
<evidence type="ECO:0000313" key="2">
    <source>
        <dbReference type="Proteomes" id="UP000271573"/>
    </source>
</evidence>
<dbReference type="SUPFAM" id="SSF56219">
    <property type="entry name" value="DNase I-like"/>
    <property type="match status" value="1"/>
</dbReference>
<evidence type="ECO:0000313" key="1">
    <source>
        <dbReference type="EMBL" id="BBH16077.1"/>
    </source>
</evidence>
<proteinExistence type="predicted"/>
<dbReference type="InterPro" id="IPR036691">
    <property type="entry name" value="Endo/exonu/phosph_ase_sf"/>
</dbReference>
<protein>
    <recommendedName>
        <fullName evidence="3">Endonuclease/exonuclease/phosphatase domain-containing protein</fullName>
    </recommendedName>
</protein>
<sequence>MLIGTWNLAGRWSMDHARVIEDADCDIWLLTDVPSRASVTGYHQHLSAGRHGPSAHWSGVLSRLAATPVRHGSTTATVLSIADLVIASTVLPWPEPHEDEPWEGDSHAERYAAALAETGDLLRGHIPIWGGTWNQPLMGNIIGYSRQAQDALEAFLVRHDLQVPTRDLIGRQRQYTTDHVAVPASWTVLASGKVEVDPALSPYDLFCVEATPTSRDD</sequence>
<evidence type="ECO:0008006" key="3">
    <source>
        <dbReference type="Google" id="ProtNLM"/>
    </source>
</evidence>